<feature type="chain" id="PRO_5046931783" evidence="2">
    <location>
        <begin position="38"/>
        <end position="603"/>
    </location>
</feature>
<feature type="region of interest" description="Disordered" evidence="1">
    <location>
        <begin position="37"/>
        <end position="79"/>
    </location>
</feature>
<keyword evidence="4" id="KW-1185">Reference proteome</keyword>
<evidence type="ECO:0000313" key="3">
    <source>
        <dbReference type="EMBL" id="GAA3131866.1"/>
    </source>
</evidence>
<reference evidence="4" key="1">
    <citation type="journal article" date="2019" name="Int. J. Syst. Evol. Microbiol.">
        <title>The Global Catalogue of Microorganisms (GCM) 10K type strain sequencing project: providing services to taxonomists for standard genome sequencing and annotation.</title>
        <authorList>
            <consortium name="The Broad Institute Genomics Platform"/>
            <consortium name="The Broad Institute Genome Sequencing Center for Infectious Disease"/>
            <person name="Wu L."/>
            <person name="Ma J."/>
        </authorList>
    </citation>
    <scope>NUCLEOTIDE SEQUENCE [LARGE SCALE GENOMIC DNA]</scope>
    <source>
        <strain evidence="4">JCM 11574</strain>
    </source>
</reference>
<evidence type="ECO:0000256" key="2">
    <source>
        <dbReference type="SAM" id="SignalP"/>
    </source>
</evidence>
<proteinExistence type="predicted"/>
<dbReference type="EMBL" id="BAAAVM010000021">
    <property type="protein sequence ID" value="GAA3131866.1"/>
    <property type="molecule type" value="Genomic_DNA"/>
</dbReference>
<name>A0ABP6MZT3_9ACTN</name>
<feature type="signal peptide" evidence="2">
    <location>
        <begin position="1"/>
        <end position="37"/>
    </location>
</feature>
<protein>
    <submittedName>
        <fullName evidence="3">Uncharacterized protein</fullName>
    </submittedName>
</protein>
<evidence type="ECO:0000256" key="1">
    <source>
        <dbReference type="SAM" id="MobiDB-lite"/>
    </source>
</evidence>
<accession>A0ABP6MZT3</accession>
<evidence type="ECO:0000313" key="4">
    <source>
        <dbReference type="Proteomes" id="UP001500893"/>
    </source>
</evidence>
<comment type="caution">
    <text evidence="3">The sequence shown here is derived from an EMBL/GenBank/DDBJ whole genome shotgun (WGS) entry which is preliminary data.</text>
</comment>
<gene>
    <name evidence="3" type="ORF">GCM10010521_17230</name>
</gene>
<feature type="compositionally biased region" description="Low complexity" evidence="1">
    <location>
        <begin position="49"/>
        <end position="66"/>
    </location>
</feature>
<keyword evidence="2" id="KW-0732">Signal</keyword>
<dbReference type="Proteomes" id="UP001500893">
    <property type="component" value="Unassembled WGS sequence"/>
</dbReference>
<organism evidence="3 4">
    <name type="scientific">Streptomyces rameus</name>
    <dbReference type="NCBI Taxonomy" id="68261"/>
    <lineage>
        <taxon>Bacteria</taxon>
        <taxon>Bacillati</taxon>
        <taxon>Actinomycetota</taxon>
        <taxon>Actinomycetes</taxon>
        <taxon>Kitasatosporales</taxon>
        <taxon>Streptomycetaceae</taxon>
        <taxon>Streptomyces</taxon>
    </lineage>
</organism>
<sequence>MQLTVRGDFHVRPRLFISTSVAAGFLATLALPGQALAGPSVPSSTPMKAADTPTADATGAPTVGDTPTPPDGQGPVILSKPVPGLPWAAAAPFDYTNDRANLRVSARSSGKGATVTSLTVRFYPLDAPADAAPVLTVTDFEYVDAGVWRATNPVVLPAFGAYRVALDVRDDHGFDVTLPAGGTVDYQQVVHFSQYTQSVPSDFDFDHRTVTVHGALTLTDPGTGQVSPFSGATVSVGGSGSDPSKATTDADGTFTTSFDAIGAIQTFGEYEPGREDSWTHTHAYAYLSQPDLPASEPTRIRFTSPPDINVPAGGTATVTGVVERKVGDAWLPAPRTFFELSGPQTGSDWISSGFSDDQGAFSTLISQAGSYQVRDEATDFLQQSPAEGVRVHIPQPGAQFTSLSISQDATGQGLVAGHLTLGQAGPPPAGTTVQVQYSADGKTWRHAATTTVGRQGLGKDEFLCDVRQGSNANGYWRVSFLGNRDWLPVTGKAVHLLRTPTRITGGRLSTTHASRNQKLAFSGSLQQSSTGTWHAYGHATVRLWFQPTGSKTWHLMSTATTDAHGQYSLSAKDTSTGTWYVAYQSPDTHHLNSTSVHTRVDVK</sequence>